<keyword evidence="3" id="KW-0812">Transmembrane</keyword>
<organism evidence="8 9">
    <name type="scientific">Intrasporangium oryzae NRRL B-24470</name>
    <dbReference type="NCBI Taxonomy" id="1386089"/>
    <lineage>
        <taxon>Bacteria</taxon>
        <taxon>Bacillati</taxon>
        <taxon>Actinomycetota</taxon>
        <taxon>Actinomycetes</taxon>
        <taxon>Micrococcales</taxon>
        <taxon>Intrasporangiaceae</taxon>
        <taxon>Intrasporangium</taxon>
    </lineage>
</organism>
<keyword evidence="9" id="KW-1185">Reference proteome</keyword>
<reference evidence="8 9" key="1">
    <citation type="submission" date="2013-08" db="EMBL/GenBank/DDBJ databases">
        <title>Intrasporangium oryzae NRRL B-24470.</title>
        <authorList>
            <person name="Liu H."/>
            <person name="Wang G."/>
        </authorList>
    </citation>
    <scope>NUCLEOTIDE SEQUENCE [LARGE SCALE GENOMIC DNA]</scope>
    <source>
        <strain evidence="8 9">NRRL B-24470</strain>
    </source>
</reference>
<dbReference type="RefSeq" id="WP_084328098.1">
    <property type="nucleotide sequence ID" value="NZ_AWSA01000016.1"/>
</dbReference>
<keyword evidence="5" id="KW-1133">Transmembrane helix</keyword>
<dbReference type="SMART" id="SM00014">
    <property type="entry name" value="acidPPc"/>
    <property type="match status" value="1"/>
</dbReference>
<keyword evidence="2" id="KW-1003">Cell membrane</keyword>
<dbReference type="InterPro" id="IPR000326">
    <property type="entry name" value="PAP2/HPO"/>
</dbReference>
<feature type="domain" description="Phosphatidic acid phosphatase type 2/haloperoxidase" evidence="7">
    <location>
        <begin position="90"/>
        <end position="201"/>
    </location>
</feature>
<evidence type="ECO:0000313" key="8">
    <source>
        <dbReference type="EMBL" id="EWT01925.1"/>
    </source>
</evidence>
<gene>
    <name evidence="8" type="ORF">N865_12865</name>
</gene>
<name>W9G7B4_9MICO</name>
<dbReference type="Proteomes" id="UP000019489">
    <property type="component" value="Unassembled WGS sequence"/>
</dbReference>
<evidence type="ECO:0000256" key="4">
    <source>
        <dbReference type="ARBA" id="ARBA00022801"/>
    </source>
</evidence>
<dbReference type="GO" id="GO:0016787">
    <property type="term" value="F:hydrolase activity"/>
    <property type="evidence" value="ECO:0007669"/>
    <property type="project" value="UniProtKB-KW"/>
</dbReference>
<evidence type="ECO:0000256" key="3">
    <source>
        <dbReference type="ARBA" id="ARBA00022692"/>
    </source>
</evidence>
<dbReference type="AlphaFoldDB" id="W9G7B4"/>
<evidence type="ECO:0000256" key="5">
    <source>
        <dbReference type="ARBA" id="ARBA00022989"/>
    </source>
</evidence>
<evidence type="ECO:0000256" key="1">
    <source>
        <dbReference type="ARBA" id="ARBA00004651"/>
    </source>
</evidence>
<protein>
    <submittedName>
        <fullName evidence="8">Phosphoesterase</fullName>
    </submittedName>
</protein>
<evidence type="ECO:0000256" key="6">
    <source>
        <dbReference type="ARBA" id="ARBA00023136"/>
    </source>
</evidence>
<dbReference type="InterPro" id="IPR036938">
    <property type="entry name" value="PAP2/HPO_sf"/>
</dbReference>
<dbReference type="SUPFAM" id="SSF48317">
    <property type="entry name" value="Acid phosphatase/Vanadium-dependent haloperoxidase"/>
    <property type="match status" value="1"/>
</dbReference>
<proteinExistence type="predicted"/>
<comment type="subcellular location">
    <subcellularLocation>
        <location evidence="1">Cell membrane</location>
        <topology evidence="1">Multi-pass membrane protein</topology>
    </subcellularLocation>
</comment>
<keyword evidence="6" id="KW-0472">Membrane</keyword>
<dbReference type="eggNOG" id="COG0671">
    <property type="taxonomic scope" value="Bacteria"/>
</dbReference>
<dbReference type="Gene3D" id="1.20.144.10">
    <property type="entry name" value="Phosphatidic acid phosphatase type 2/haloperoxidase"/>
    <property type="match status" value="1"/>
</dbReference>
<keyword evidence="4" id="KW-0378">Hydrolase</keyword>
<dbReference type="GO" id="GO:0005886">
    <property type="term" value="C:plasma membrane"/>
    <property type="evidence" value="ECO:0007669"/>
    <property type="project" value="UniProtKB-SubCell"/>
</dbReference>
<evidence type="ECO:0000259" key="7">
    <source>
        <dbReference type="SMART" id="SM00014"/>
    </source>
</evidence>
<sequence length="210" mass="22500">MSVPRPPEPVEGRLAERLSTRHDPRLSRVVSLLRRLDAADRGVYRAVADLPTPWLDEPLRRASDFANFSRPWFLTAAALAAFGGEKGRRAALTGVGAIAVTSFLVNQPMKLVARRRPRRTQLGVPETRWVGMPSSASFPSGHSASAAAYCVATSAVVPQLRWPLRAAAGVVAFSRVYTGVHYPGDVVAGVVVGAGLGRAASVVAGRLRRR</sequence>
<dbReference type="PANTHER" id="PTHR14969:SF62">
    <property type="entry name" value="DECAPRENYLPHOSPHORYL-5-PHOSPHORIBOSE PHOSPHATASE RV3807C-RELATED"/>
    <property type="match status" value="1"/>
</dbReference>
<evidence type="ECO:0000256" key="2">
    <source>
        <dbReference type="ARBA" id="ARBA00022475"/>
    </source>
</evidence>
<dbReference type="OrthoDB" id="5242960at2"/>
<dbReference type="STRING" id="1386089.N865_12865"/>
<accession>W9G7B4</accession>
<dbReference type="PATRIC" id="fig|1386089.3.peg.1881"/>
<comment type="caution">
    <text evidence="8">The sequence shown here is derived from an EMBL/GenBank/DDBJ whole genome shotgun (WGS) entry which is preliminary data.</text>
</comment>
<dbReference type="Pfam" id="PF01569">
    <property type="entry name" value="PAP2"/>
    <property type="match status" value="1"/>
</dbReference>
<evidence type="ECO:0000313" key="9">
    <source>
        <dbReference type="Proteomes" id="UP000019489"/>
    </source>
</evidence>
<dbReference type="EMBL" id="AWSA01000016">
    <property type="protein sequence ID" value="EWT01925.1"/>
    <property type="molecule type" value="Genomic_DNA"/>
</dbReference>
<dbReference type="PANTHER" id="PTHR14969">
    <property type="entry name" value="SPHINGOSINE-1-PHOSPHATE PHOSPHOHYDROLASE"/>
    <property type="match status" value="1"/>
</dbReference>